<keyword evidence="4" id="KW-1185">Reference proteome</keyword>
<evidence type="ECO:0000313" key="3">
    <source>
        <dbReference type="EMBL" id="OQS03296.1"/>
    </source>
</evidence>
<dbReference type="Gene3D" id="1.25.40.10">
    <property type="entry name" value="Tetratricopeptide repeat domain"/>
    <property type="match status" value="1"/>
</dbReference>
<dbReference type="Proteomes" id="UP000243217">
    <property type="component" value="Unassembled WGS sequence"/>
</dbReference>
<feature type="compositionally biased region" description="Low complexity" evidence="2">
    <location>
        <begin position="482"/>
        <end position="494"/>
    </location>
</feature>
<protein>
    <recommendedName>
        <fullName evidence="5">Pentacotripeptide-repeat region of PRORP domain-containing protein</fullName>
    </recommendedName>
</protein>
<evidence type="ECO:0000256" key="1">
    <source>
        <dbReference type="ARBA" id="ARBA00022737"/>
    </source>
</evidence>
<reference evidence="3 4" key="1">
    <citation type="journal article" date="2014" name="Genome Biol. Evol.">
        <title>The secreted proteins of Achlya hypogyna and Thraustotheca clavata identify the ancestral oomycete secretome and reveal gene acquisitions by horizontal gene transfer.</title>
        <authorList>
            <person name="Misner I."/>
            <person name="Blouin N."/>
            <person name="Leonard G."/>
            <person name="Richards T.A."/>
            <person name="Lane C.E."/>
        </authorList>
    </citation>
    <scope>NUCLEOTIDE SEQUENCE [LARGE SCALE GENOMIC DNA]</scope>
    <source>
        <strain evidence="3 4">ATCC 34112</strain>
    </source>
</reference>
<dbReference type="EMBL" id="JNBS01000939">
    <property type="protein sequence ID" value="OQS03296.1"/>
    <property type="molecule type" value="Genomic_DNA"/>
</dbReference>
<sequence>MQRAARQTSLRWFSNKDVVLKKSSLAKHFNENPEKAMSVFRGLDTLGMGPDATQLRSILVTLSKSNREAEVKEVLEYAMKREISINWSDFFRNGLEHSSSPLQLVEMFESAVATNPSILPTSSYITIIRQCLKVNDFERALKLYKHIENEEFRLHQLNKGVMQVLVQLSKARTEENNEIIDKATKWTLGLFIKRRTSQVPMEEYLDVVAQANPEIVTTCLRMILRKETSPIPDHRQKQMETHINDATPIFDFCNKHNIGVSYHLFTSYFLKCKHANVNPKQVVQIFLEMEKKSLTQTSAAACTAAMHSCISHRENDLALACIRVALKQDLGRNSRHYNTAFWICSKTNEKELAIELFDNMRKQDEVIPNEKTLTSILLNLNTSNEGWNLQEVLAYFAKHQVKPTSREYSQLVEILSSTPSIEYPDIDQLKPEPTIVNKSPPRRKTQEEKDLAATEAMISKPIRAKPLKPAPRYRTPREPKKAVNTTNNEKNVVEPTSWKREEREKELTKEPEPKKDSSCSIM</sequence>
<dbReference type="OrthoDB" id="72392at2759"/>
<evidence type="ECO:0000256" key="2">
    <source>
        <dbReference type="SAM" id="MobiDB-lite"/>
    </source>
</evidence>
<dbReference type="PANTHER" id="PTHR47936:SF1">
    <property type="entry name" value="PENTATRICOPEPTIDE REPEAT-CONTAINING PROTEIN GUN1, CHLOROPLASTIC"/>
    <property type="match status" value="1"/>
</dbReference>
<dbReference type="InterPro" id="IPR011990">
    <property type="entry name" value="TPR-like_helical_dom_sf"/>
</dbReference>
<keyword evidence="1" id="KW-0677">Repeat</keyword>
<feature type="compositionally biased region" description="Basic and acidic residues" evidence="2">
    <location>
        <begin position="497"/>
        <end position="522"/>
    </location>
</feature>
<evidence type="ECO:0008006" key="5">
    <source>
        <dbReference type="Google" id="ProtNLM"/>
    </source>
</evidence>
<feature type="region of interest" description="Disordered" evidence="2">
    <location>
        <begin position="423"/>
        <end position="522"/>
    </location>
</feature>
<dbReference type="InterPro" id="IPR002885">
    <property type="entry name" value="PPR_rpt"/>
</dbReference>
<accession>A0A1V9ZZ58</accession>
<dbReference type="Pfam" id="PF01535">
    <property type="entry name" value="PPR"/>
    <property type="match status" value="2"/>
</dbReference>
<comment type="caution">
    <text evidence="3">The sequence shown here is derived from an EMBL/GenBank/DDBJ whole genome shotgun (WGS) entry which is preliminary data.</text>
</comment>
<dbReference type="AlphaFoldDB" id="A0A1V9ZZ58"/>
<organism evidence="3 4">
    <name type="scientific">Thraustotheca clavata</name>
    <dbReference type="NCBI Taxonomy" id="74557"/>
    <lineage>
        <taxon>Eukaryota</taxon>
        <taxon>Sar</taxon>
        <taxon>Stramenopiles</taxon>
        <taxon>Oomycota</taxon>
        <taxon>Saprolegniomycetes</taxon>
        <taxon>Saprolegniales</taxon>
        <taxon>Achlyaceae</taxon>
        <taxon>Thraustotheca</taxon>
    </lineage>
</organism>
<proteinExistence type="predicted"/>
<dbReference type="GO" id="GO:0031930">
    <property type="term" value="P:mitochondria-nucleus signaling pathway"/>
    <property type="evidence" value="ECO:0007669"/>
    <property type="project" value="TreeGrafter"/>
</dbReference>
<gene>
    <name evidence="3" type="ORF">THRCLA_04410</name>
</gene>
<name>A0A1V9ZZ58_9STRA</name>
<dbReference type="GO" id="GO:0009507">
    <property type="term" value="C:chloroplast"/>
    <property type="evidence" value="ECO:0007669"/>
    <property type="project" value="TreeGrafter"/>
</dbReference>
<dbReference type="PANTHER" id="PTHR47936">
    <property type="entry name" value="PPR_LONG DOMAIN-CONTAINING PROTEIN"/>
    <property type="match status" value="1"/>
</dbReference>
<evidence type="ECO:0000313" key="4">
    <source>
        <dbReference type="Proteomes" id="UP000243217"/>
    </source>
</evidence>